<dbReference type="KEGG" id="hpyk:HPAKL86_04325"/>
<dbReference type="PATRIC" id="fig|1055532.3.peg.888"/>
<evidence type="ECO:0000313" key="2">
    <source>
        <dbReference type="Proteomes" id="UP000010078"/>
    </source>
</evidence>
<name>K7Y876_HELPX</name>
<accession>K7Y876</accession>
<organism evidence="1 2">
    <name type="scientific">Helicobacter pylori Aklavik86</name>
    <dbReference type="NCBI Taxonomy" id="1055532"/>
    <lineage>
        <taxon>Bacteria</taxon>
        <taxon>Pseudomonadati</taxon>
        <taxon>Campylobacterota</taxon>
        <taxon>Epsilonproteobacteria</taxon>
        <taxon>Campylobacterales</taxon>
        <taxon>Helicobacteraceae</taxon>
        <taxon>Helicobacter</taxon>
    </lineage>
</organism>
<gene>
    <name evidence="1" type="ORF">HPAKL86_04325</name>
</gene>
<dbReference type="HOGENOM" id="CLU_424393_0_0_7"/>
<dbReference type="Proteomes" id="UP000010078">
    <property type="component" value="Chromosome"/>
</dbReference>
<protein>
    <submittedName>
        <fullName evidence="1">Uncharacterized protein</fullName>
    </submittedName>
</protein>
<sequence length="556" mass="64682">MVVRFGVIFITDGFITDDKTKELRSILERKKECNFIWFIESSAIIYNTPKVFEGESFFDNGFSKITAFVVFTNESDTIFNLKNYLLVLAKNFNSRDIWYCENAICDKKGTYNIELVSNTNDFGEVLGIVKDTFGDLLQLLTNLKNKEIEFYFHKKINYGLPFGIIFIAGNSDNPIDIDDKTKKLESCFRDDESNWFIDYPITIEDYLILDNLKSCFVFQNKPNEKFSFSATKKYPSISSNTLFDKIKREVRNTFDRYLWHGYSKIPQEKRIAKIKEQVDEEIKINPSFCNHRVSSEQNRKINEIAEGLKSGKIIGKKIISNAFDLNASYCFITPDSLKNLKERLFIDIINAINQKKRVALDHAQIDDIQYNMLDNAFYFIFDVGNPSQLAIKVPRKYLENDELPNIKKNIFNRLIRTIYGCIDDENSFLLENDKTINDLNLQDLLGKLKTQAFPLSDIITNAINQKERVALDYALINDIKYNLLDNTFHFIFDVGNPLLKESSQLVIEVPREALDLKNVDRLVEYMLSPYNNHRQDSLVYHISEGSYIIDLHLMDD</sequence>
<reference evidence="1 2" key="1">
    <citation type="journal article" date="2015" name="Genome Announc.">
        <title>Complete Genome Sequences of Two Helicobacter pylori Strains from a Canadian Arctic Aboriginal Community.</title>
        <authorList>
            <person name="Kersulyte D."/>
            <person name="Bertoli M.T."/>
            <person name="Tamma S."/>
            <person name="Keelan M."/>
            <person name="Munday R."/>
            <person name="Geary J."/>
            <person name="Veldhuyzen van Zanten S."/>
            <person name="Goodman K.J."/>
            <person name="Berg D.E."/>
        </authorList>
    </citation>
    <scope>NUCLEOTIDE SEQUENCE [LARGE SCALE GENOMIC DNA]</scope>
    <source>
        <strain evidence="1">Aklavik86</strain>
    </source>
</reference>
<dbReference type="EMBL" id="CP003476">
    <property type="protein sequence ID" value="AFX89866.1"/>
    <property type="molecule type" value="Genomic_DNA"/>
</dbReference>
<proteinExistence type="predicted"/>
<evidence type="ECO:0000313" key="1">
    <source>
        <dbReference type="EMBL" id="AFX89866.1"/>
    </source>
</evidence>
<dbReference type="RefSeq" id="WP_015087227.1">
    <property type="nucleotide sequence ID" value="NC_019563.1"/>
</dbReference>
<dbReference type="AlphaFoldDB" id="K7Y876"/>